<proteinExistence type="predicted"/>
<organism evidence="2 3">
    <name type="scientific">Mycena rosella</name>
    <name type="common">Pink bonnet</name>
    <name type="synonym">Agaricus rosellus</name>
    <dbReference type="NCBI Taxonomy" id="1033263"/>
    <lineage>
        <taxon>Eukaryota</taxon>
        <taxon>Fungi</taxon>
        <taxon>Dikarya</taxon>
        <taxon>Basidiomycota</taxon>
        <taxon>Agaricomycotina</taxon>
        <taxon>Agaricomycetes</taxon>
        <taxon>Agaricomycetidae</taxon>
        <taxon>Agaricales</taxon>
        <taxon>Marasmiineae</taxon>
        <taxon>Mycenaceae</taxon>
        <taxon>Mycena</taxon>
    </lineage>
</organism>
<keyword evidence="3" id="KW-1185">Reference proteome</keyword>
<dbReference type="Proteomes" id="UP001221757">
    <property type="component" value="Unassembled WGS sequence"/>
</dbReference>
<reference evidence="2" key="1">
    <citation type="submission" date="2023-03" db="EMBL/GenBank/DDBJ databases">
        <title>Massive genome expansion in bonnet fungi (Mycena s.s.) driven by repeated elements and novel gene families across ecological guilds.</title>
        <authorList>
            <consortium name="Lawrence Berkeley National Laboratory"/>
            <person name="Harder C.B."/>
            <person name="Miyauchi S."/>
            <person name="Viragh M."/>
            <person name="Kuo A."/>
            <person name="Thoen E."/>
            <person name="Andreopoulos B."/>
            <person name="Lu D."/>
            <person name="Skrede I."/>
            <person name="Drula E."/>
            <person name="Henrissat B."/>
            <person name="Morin E."/>
            <person name="Kohler A."/>
            <person name="Barry K."/>
            <person name="LaButti K."/>
            <person name="Morin E."/>
            <person name="Salamov A."/>
            <person name="Lipzen A."/>
            <person name="Mereny Z."/>
            <person name="Hegedus B."/>
            <person name="Baldrian P."/>
            <person name="Stursova M."/>
            <person name="Weitz H."/>
            <person name="Taylor A."/>
            <person name="Grigoriev I.V."/>
            <person name="Nagy L.G."/>
            <person name="Martin F."/>
            <person name="Kauserud H."/>
        </authorList>
    </citation>
    <scope>NUCLEOTIDE SEQUENCE</scope>
    <source>
        <strain evidence="2">CBHHK067</strain>
    </source>
</reference>
<accession>A0AAD7CX93</accession>
<name>A0AAD7CX93_MYCRO</name>
<comment type="caution">
    <text evidence="2">The sequence shown here is derived from an EMBL/GenBank/DDBJ whole genome shotgun (WGS) entry which is preliminary data.</text>
</comment>
<evidence type="ECO:0000256" key="1">
    <source>
        <dbReference type="SAM" id="Phobius"/>
    </source>
</evidence>
<sequence>MLSFTSFGVPIVFAGILLVSMTVGVACMWGSVWHRRPWQSEQLFPDAVPETPKLWDLFTDDLLDSKYADATWGSLQPFSVARVPDSRPENGGSVLVPLQRMQRAKASQSKVGDKCNSASHDLLQIAVAISMPCAQRSARNAHSTDGDWQPDLFCIGLRWETVAELDV</sequence>
<evidence type="ECO:0000313" key="3">
    <source>
        <dbReference type="Proteomes" id="UP001221757"/>
    </source>
</evidence>
<gene>
    <name evidence="2" type="ORF">B0H17DRAFT_1088422</name>
</gene>
<feature type="transmembrane region" description="Helical" evidence="1">
    <location>
        <begin position="12"/>
        <end position="33"/>
    </location>
</feature>
<dbReference type="EMBL" id="JARKIE010000199">
    <property type="protein sequence ID" value="KAJ7668031.1"/>
    <property type="molecule type" value="Genomic_DNA"/>
</dbReference>
<protein>
    <submittedName>
        <fullName evidence="2">Uncharacterized protein</fullName>
    </submittedName>
</protein>
<evidence type="ECO:0000313" key="2">
    <source>
        <dbReference type="EMBL" id="KAJ7668031.1"/>
    </source>
</evidence>
<keyword evidence="1" id="KW-1133">Transmembrane helix</keyword>
<keyword evidence="1" id="KW-0472">Membrane</keyword>
<dbReference type="AlphaFoldDB" id="A0AAD7CX93"/>
<keyword evidence="1" id="KW-0812">Transmembrane</keyword>